<evidence type="ECO:0000313" key="5">
    <source>
        <dbReference type="EMBL" id="WMD17522.1"/>
    </source>
</evidence>
<dbReference type="InterPro" id="IPR053142">
    <property type="entry name" value="PchR_regulatory_protein"/>
</dbReference>
<dbReference type="EMBL" id="CP132968">
    <property type="protein sequence ID" value="WMD17522.1"/>
    <property type="molecule type" value="Genomic_DNA"/>
</dbReference>
<dbReference type="PANTHER" id="PTHR47893:SF1">
    <property type="entry name" value="REGULATORY PROTEIN PCHR"/>
    <property type="match status" value="1"/>
</dbReference>
<dbReference type="PROSITE" id="PS00041">
    <property type="entry name" value="HTH_ARAC_FAMILY_1"/>
    <property type="match status" value="1"/>
</dbReference>
<dbReference type="Pfam" id="PF12833">
    <property type="entry name" value="HTH_18"/>
    <property type="match status" value="1"/>
</dbReference>
<keyword evidence="1" id="KW-0805">Transcription regulation</keyword>
<dbReference type="PROSITE" id="PS01124">
    <property type="entry name" value="HTH_ARAC_FAMILY_2"/>
    <property type="match status" value="1"/>
</dbReference>
<evidence type="ECO:0000313" key="6">
    <source>
        <dbReference type="Proteomes" id="UP001243496"/>
    </source>
</evidence>
<dbReference type="InterPro" id="IPR018060">
    <property type="entry name" value="HTH_AraC"/>
</dbReference>
<dbReference type="Gene3D" id="1.10.10.60">
    <property type="entry name" value="Homeodomain-like"/>
    <property type="match status" value="1"/>
</dbReference>
<dbReference type="PRINTS" id="PR00032">
    <property type="entry name" value="HTHARAC"/>
</dbReference>
<dbReference type="InterPro" id="IPR020449">
    <property type="entry name" value="Tscrpt_reg_AraC-type_HTH"/>
</dbReference>
<sequence>MGEFLFLNLDIAQFGSNTKTIIKDENSMVMMISDETGKGKMTVHQILPGIMICFTDMHMEQCMSEFELNSGQKVLCIDQCREGRIEMENQPGIFSIMRENELRVDDRKHHKGMAYYPLRHYHGVSIFLEVHAAQKSLDEMFHGFSIDLKPYYDKTQMEKIRAIHEQITSNLQVRVTIEELSKQYDMPATSMKKCFREIYGDSIYSYQKRYRMNVAANLLMEDSKVEIQEIALKMGYENPGKFSSAFKSVMGVTPAKYRKH</sequence>
<dbReference type="GeneID" id="92740815"/>
<organism evidence="5 6">
    <name type="scientific">Anaerostipes hadrus</name>
    <dbReference type="NCBI Taxonomy" id="649756"/>
    <lineage>
        <taxon>Bacteria</taxon>
        <taxon>Bacillati</taxon>
        <taxon>Bacillota</taxon>
        <taxon>Clostridia</taxon>
        <taxon>Lachnospirales</taxon>
        <taxon>Lachnospiraceae</taxon>
        <taxon>Anaerostipes</taxon>
    </lineage>
</organism>
<dbReference type="GO" id="GO:0003700">
    <property type="term" value="F:DNA-binding transcription factor activity"/>
    <property type="evidence" value="ECO:0007669"/>
    <property type="project" value="InterPro"/>
</dbReference>
<dbReference type="PANTHER" id="PTHR47893">
    <property type="entry name" value="REGULATORY PROTEIN PCHR"/>
    <property type="match status" value="1"/>
</dbReference>
<protein>
    <submittedName>
        <fullName evidence="5">AraC family transcriptional regulator</fullName>
    </submittedName>
</protein>
<keyword evidence="3" id="KW-0804">Transcription</keyword>
<feature type="domain" description="HTH araC/xylS-type" evidence="4">
    <location>
        <begin position="161"/>
        <end position="260"/>
    </location>
</feature>
<dbReference type="InterPro" id="IPR018062">
    <property type="entry name" value="HTH_AraC-typ_CS"/>
</dbReference>
<dbReference type="SUPFAM" id="SSF46689">
    <property type="entry name" value="Homeodomain-like"/>
    <property type="match status" value="1"/>
</dbReference>
<name>A0AAQ3PVL6_ANAHA</name>
<keyword evidence="2" id="KW-0238">DNA-binding</keyword>
<dbReference type="RefSeq" id="WP_306858023.1">
    <property type="nucleotide sequence ID" value="NZ_CP132968.1"/>
</dbReference>
<gene>
    <name evidence="5" type="ORF">RBI15_05385</name>
</gene>
<dbReference type="Proteomes" id="UP001243496">
    <property type="component" value="Chromosome"/>
</dbReference>
<evidence type="ECO:0000259" key="4">
    <source>
        <dbReference type="PROSITE" id="PS01124"/>
    </source>
</evidence>
<dbReference type="SMART" id="SM00342">
    <property type="entry name" value="HTH_ARAC"/>
    <property type="match status" value="1"/>
</dbReference>
<evidence type="ECO:0000256" key="1">
    <source>
        <dbReference type="ARBA" id="ARBA00023015"/>
    </source>
</evidence>
<proteinExistence type="predicted"/>
<dbReference type="GO" id="GO:0043565">
    <property type="term" value="F:sequence-specific DNA binding"/>
    <property type="evidence" value="ECO:0007669"/>
    <property type="project" value="InterPro"/>
</dbReference>
<evidence type="ECO:0000256" key="2">
    <source>
        <dbReference type="ARBA" id="ARBA00023125"/>
    </source>
</evidence>
<evidence type="ECO:0000256" key="3">
    <source>
        <dbReference type="ARBA" id="ARBA00023163"/>
    </source>
</evidence>
<reference evidence="5" key="1">
    <citation type="submission" date="2023-08" db="EMBL/GenBank/DDBJ databases">
        <title>Complete Genome Sequences of butyrate producing Anaerostipes hadrus strains BA1 and GIF7 isolated from the terminal ileum of a healthy lean male.</title>
        <authorList>
            <person name="Low A."/>
            <person name="Sheludchenko M."/>
            <person name="Cheng H.E."/>
            <person name="Koh X.Q."/>
            <person name="Lee J."/>
        </authorList>
    </citation>
    <scope>NUCLEOTIDE SEQUENCE</scope>
    <source>
        <strain evidence="5">BA1</strain>
    </source>
</reference>
<dbReference type="InterPro" id="IPR009057">
    <property type="entry name" value="Homeodomain-like_sf"/>
</dbReference>
<accession>A0AAQ3PVL6</accession>
<dbReference type="AlphaFoldDB" id="A0AAQ3PVL6"/>